<dbReference type="RefSeq" id="WP_054018444.1">
    <property type="nucleotide sequence ID" value="NZ_BBYR01000007.1"/>
</dbReference>
<evidence type="ECO:0000256" key="13">
    <source>
        <dbReference type="SAM" id="SignalP"/>
    </source>
</evidence>
<feature type="region of interest" description="Disordered" evidence="12">
    <location>
        <begin position="31"/>
        <end position="56"/>
    </location>
</feature>
<evidence type="ECO:0000256" key="8">
    <source>
        <dbReference type="ARBA" id="ARBA00023170"/>
    </source>
</evidence>
<keyword evidence="13" id="KW-0732">Signal</keyword>
<evidence type="ECO:0000256" key="9">
    <source>
        <dbReference type="ARBA" id="ARBA00023237"/>
    </source>
</evidence>
<dbReference type="InterPro" id="IPR039426">
    <property type="entry name" value="TonB-dep_rcpt-like"/>
</dbReference>
<dbReference type="Proteomes" id="UP000037660">
    <property type="component" value="Unassembled WGS sequence"/>
</dbReference>
<evidence type="ECO:0000256" key="4">
    <source>
        <dbReference type="ARBA" id="ARBA00022452"/>
    </source>
</evidence>
<evidence type="ECO:0000313" key="17">
    <source>
        <dbReference type="Proteomes" id="UP000037660"/>
    </source>
</evidence>
<keyword evidence="5 10" id="KW-0812">Transmembrane</keyword>
<keyword evidence="4 10" id="KW-1134">Transmembrane beta strand</keyword>
<keyword evidence="8" id="KW-0675">Receptor</keyword>
<evidence type="ECO:0000259" key="15">
    <source>
        <dbReference type="Pfam" id="PF07715"/>
    </source>
</evidence>
<feature type="compositionally biased region" description="Low complexity" evidence="12">
    <location>
        <begin position="40"/>
        <end position="56"/>
    </location>
</feature>
<feature type="signal peptide" evidence="13">
    <location>
        <begin position="1"/>
        <end position="30"/>
    </location>
</feature>
<dbReference type="EMBL" id="BBYR01000007">
    <property type="protein sequence ID" value="GAP34298.1"/>
    <property type="molecule type" value="Genomic_DNA"/>
</dbReference>
<dbReference type="Gene3D" id="2.170.130.10">
    <property type="entry name" value="TonB-dependent receptor, plug domain"/>
    <property type="match status" value="1"/>
</dbReference>
<accession>A0A0K8NV93</accession>
<dbReference type="AlphaFoldDB" id="A0A0K8NV93"/>
<proteinExistence type="inferred from homology"/>
<dbReference type="InterPro" id="IPR037066">
    <property type="entry name" value="Plug_dom_sf"/>
</dbReference>
<dbReference type="STRING" id="1547922.ISF6_4473"/>
<feature type="chain" id="PRO_5005513367" description="TonB-dependent receptor" evidence="13">
    <location>
        <begin position="31"/>
        <end position="895"/>
    </location>
</feature>
<evidence type="ECO:0000256" key="1">
    <source>
        <dbReference type="ARBA" id="ARBA00004571"/>
    </source>
</evidence>
<sequence length="895" mass="93372">MPVPLAARRHRSALAPVVAAFALCAVPARAQGDPPPGSAPPADAAAPAAVPASAPSAAQELGRVQVTGSRLKRIDAEGPVPVQVYRREDLERSGQPSLAKFLNSLNETSMSSGEGANSGTAGQGTVQLRGMPLGSTAVLLNGRKLQAVGSSSASYFNLNLIPIGAIERIEVLPVGSSAVYGGDALAGVVNVVLKSRLDALSLDARVGGGRGFEDGSLALAGGRQNTEGSVLILGSYSKATTLGMSERDFFLDADYRRFGGPDARVRTCAPGTVSSNTNGNLPGLAATSAGIPVTSAGRPTLADFAAAAGRPNLCGDAQNGNGNALVYGNETLGLHTVAERHLGAGWTAFAEATLSEDRLASNFTGMKFNNVLVPASNPYNPFGVPVRVTSTLGLENGSVGIARETRYTRLLGGLRGELPGAWDLEATVTSSRDRSEQRNRNVNVNANARTAALAASDPALALNPFTAGRAATDAVIQSIWSDSVRQTEGSKDMFAAFVRGPAAALPAGSLDAVVGAEVTRDRYDSLTVGTVSNGGSRSAQALYGELRAPLMRRDGVVGRGGELAALTLAARSDRTAQFGRAATYQGGLELRPSASWLLRASAATSLKPPTLSQTFVTDQVLPASSFGLVDPARQGEAVTAGELVRTANPALKPERGKAFSLGANWEPQTGTRLAVTAWRLRAEQLIVLLLPQALLNNEALLPGFVTREAATAGGLPGRLSRLTYAETNLGVLETRGIDLEARRSWRSPGGTWSLGVGATRVQQYDVKLTPNAAVESRLGRRTLDYWSPEWKGQVFGGFAAPAWSLSVTGRYLGAYQDTGSRARRLGDTVLVDLAGRLDLRTLGVPMGGASAAALSFGVVNVGDRQPQFTEAAPYYDPTQADWRGRTLSVRLSVDW</sequence>
<dbReference type="Gene3D" id="2.40.170.20">
    <property type="entry name" value="TonB-dependent receptor, beta-barrel domain"/>
    <property type="match status" value="1"/>
</dbReference>
<dbReference type="InterPro" id="IPR012910">
    <property type="entry name" value="Plug_dom"/>
</dbReference>
<evidence type="ECO:0000256" key="12">
    <source>
        <dbReference type="SAM" id="MobiDB-lite"/>
    </source>
</evidence>
<evidence type="ECO:0000256" key="10">
    <source>
        <dbReference type="PROSITE-ProRule" id="PRU01360"/>
    </source>
</evidence>
<dbReference type="PANTHER" id="PTHR47234:SF1">
    <property type="entry name" value="TONB-DEPENDENT RECEPTOR"/>
    <property type="match status" value="1"/>
</dbReference>
<reference evidence="16 17" key="2">
    <citation type="journal article" date="2016" name="Science">
        <title>A bacterium that degrades and assimilates poly(ethylene terephthalate).</title>
        <authorList>
            <person name="Yoshida S."/>
            <person name="Hiraga K."/>
            <person name="Takehana T."/>
            <person name="Taniguchi I."/>
            <person name="Yamaji H."/>
            <person name="Maeda Y."/>
            <person name="Toyohara K."/>
            <person name="Miyamoto K."/>
            <person name="Kimura Y."/>
            <person name="Oda K."/>
        </authorList>
    </citation>
    <scope>NUCLEOTIDE SEQUENCE [LARGE SCALE GENOMIC DNA]</scope>
    <source>
        <strain evidence="17">NBRC 110686 / TISTR 2288 / 201-F6</strain>
    </source>
</reference>
<feature type="domain" description="TonB-dependent receptor plug" evidence="15">
    <location>
        <begin position="77"/>
        <end position="188"/>
    </location>
</feature>
<evidence type="ECO:0008006" key="18">
    <source>
        <dbReference type="Google" id="ProtNLM"/>
    </source>
</evidence>
<comment type="subcellular location">
    <subcellularLocation>
        <location evidence="1 10">Cell outer membrane</location>
        <topology evidence="1 10">Multi-pass membrane protein</topology>
    </subcellularLocation>
</comment>
<dbReference type="Pfam" id="PF07715">
    <property type="entry name" value="Plug"/>
    <property type="match status" value="1"/>
</dbReference>
<keyword evidence="9 10" id="KW-0998">Cell outer membrane</keyword>
<dbReference type="PROSITE" id="PS52016">
    <property type="entry name" value="TONB_DEPENDENT_REC_3"/>
    <property type="match status" value="1"/>
</dbReference>
<dbReference type="InterPro" id="IPR000531">
    <property type="entry name" value="Beta-barrel_TonB"/>
</dbReference>
<gene>
    <name evidence="16" type="ORF">ISF6_4473</name>
</gene>
<keyword evidence="3 10" id="KW-0813">Transport</keyword>
<dbReference type="Pfam" id="PF00593">
    <property type="entry name" value="TonB_dep_Rec_b-barrel"/>
    <property type="match status" value="1"/>
</dbReference>
<evidence type="ECO:0000256" key="7">
    <source>
        <dbReference type="ARBA" id="ARBA00023136"/>
    </source>
</evidence>
<name>A0A0K8NV93_PISS1</name>
<dbReference type="PANTHER" id="PTHR47234">
    <property type="match status" value="1"/>
</dbReference>
<protein>
    <recommendedName>
        <fullName evidence="18">TonB-dependent receptor</fullName>
    </recommendedName>
</protein>
<evidence type="ECO:0000256" key="3">
    <source>
        <dbReference type="ARBA" id="ARBA00022448"/>
    </source>
</evidence>
<evidence type="ECO:0000256" key="2">
    <source>
        <dbReference type="ARBA" id="ARBA00009810"/>
    </source>
</evidence>
<evidence type="ECO:0000313" key="16">
    <source>
        <dbReference type="EMBL" id="GAP34298.1"/>
    </source>
</evidence>
<evidence type="ECO:0000259" key="14">
    <source>
        <dbReference type="Pfam" id="PF00593"/>
    </source>
</evidence>
<dbReference type="GO" id="GO:0009279">
    <property type="term" value="C:cell outer membrane"/>
    <property type="evidence" value="ECO:0007669"/>
    <property type="project" value="UniProtKB-SubCell"/>
</dbReference>
<dbReference type="OrthoDB" id="9790771at2"/>
<comment type="caution">
    <text evidence="16">The sequence shown here is derived from an EMBL/GenBank/DDBJ whole genome shotgun (WGS) entry which is preliminary data.</text>
</comment>
<evidence type="ECO:0000256" key="11">
    <source>
        <dbReference type="RuleBase" id="RU003357"/>
    </source>
</evidence>
<organism evidence="16 17">
    <name type="scientific">Piscinibacter sakaiensis</name>
    <name type="common">Ideonella sakaiensis</name>
    <dbReference type="NCBI Taxonomy" id="1547922"/>
    <lineage>
        <taxon>Bacteria</taxon>
        <taxon>Pseudomonadati</taxon>
        <taxon>Pseudomonadota</taxon>
        <taxon>Betaproteobacteria</taxon>
        <taxon>Burkholderiales</taxon>
        <taxon>Sphaerotilaceae</taxon>
        <taxon>Piscinibacter</taxon>
    </lineage>
</organism>
<dbReference type="InterPro" id="IPR036942">
    <property type="entry name" value="Beta-barrel_TonB_sf"/>
</dbReference>
<keyword evidence="7 10" id="KW-0472">Membrane</keyword>
<feature type="domain" description="TonB-dependent receptor-like beta-barrel" evidence="14">
    <location>
        <begin position="395"/>
        <end position="860"/>
    </location>
</feature>
<evidence type="ECO:0000256" key="5">
    <source>
        <dbReference type="ARBA" id="ARBA00022692"/>
    </source>
</evidence>
<dbReference type="SUPFAM" id="SSF56935">
    <property type="entry name" value="Porins"/>
    <property type="match status" value="1"/>
</dbReference>
<comment type="similarity">
    <text evidence="2 10 11">Belongs to the TonB-dependent receptor family.</text>
</comment>
<keyword evidence="17" id="KW-1185">Reference proteome</keyword>
<evidence type="ECO:0000256" key="6">
    <source>
        <dbReference type="ARBA" id="ARBA00023077"/>
    </source>
</evidence>
<keyword evidence="6 11" id="KW-0798">TonB box</keyword>
<reference evidence="17" key="1">
    <citation type="submission" date="2015-07" db="EMBL/GenBank/DDBJ databases">
        <title>Discovery of a poly(ethylene terephthalate assimilation.</title>
        <authorList>
            <person name="Yoshida S."/>
            <person name="Hiraga K."/>
            <person name="Takehana T."/>
            <person name="Taniguchi I."/>
            <person name="Yamaji H."/>
            <person name="Maeda Y."/>
            <person name="Toyohara K."/>
            <person name="Miyamoto K."/>
            <person name="Kimura Y."/>
            <person name="Oda K."/>
        </authorList>
    </citation>
    <scope>NUCLEOTIDE SEQUENCE [LARGE SCALE GENOMIC DNA]</scope>
    <source>
        <strain evidence="17">NBRC 110686 / TISTR 2288 / 201-F6</strain>
    </source>
</reference>